<comment type="caution">
    <text evidence="2">The sequence shown here is derived from an EMBL/GenBank/DDBJ whole genome shotgun (WGS) entry which is preliminary data.</text>
</comment>
<evidence type="ECO:0000256" key="1">
    <source>
        <dbReference type="SAM" id="MobiDB-lite"/>
    </source>
</evidence>
<feature type="region of interest" description="Disordered" evidence="1">
    <location>
        <begin position="60"/>
        <end position="79"/>
    </location>
</feature>
<dbReference type="Proteomes" id="UP000271974">
    <property type="component" value="Unassembled WGS sequence"/>
</dbReference>
<keyword evidence="3" id="KW-1185">Reference proteome</keyword>
<accession>A0A433TWW5</accession>
<dbReference type="AlphaFoldDB" id="A0A433TWW5"/>
<dbReference type="EMBL" id="RQTK01000150">
    <property type="protein sequence ID" value="RUS86091.1"/>
    <property type="molecule type" value="Genomic_DNA"/>
</dbReference>
<dbReference type="SUPFAM" id="SSF82199">
    <property type="entry name" value="SET domain"/>
    <property type="match status" value="1"/>
</dbReference>
<dbReference type="Gene3D" id="3.90.1410.10">
    <property type="entry name" value="set domain protein methyltransferase, domain 1"/>
    <property type="match status" value="1"/>
</dbReference>
<gene>
    <name evidence="2" type="ORF">EGW08_006111</name>
</gene>
<organism evidence="2 3">
    <name type="scientific">Elysia chlorotica</name>
    <name type="common">Eastern emerald elysia</name>
    <name type="synonym">Sea slug</name>
    <dbReference type="NCBI Taxonomy" id="188477"/>
    <lineage>
        <taxon>Eukaryota</taxon>
        <taxon>Metazoa</taxon>
        <taxon>Spiralia</taxon>
        <taxon>Lophotrochozoa</taxon>
        <taxon>Mollusca</taxon>
        <taxon>Gastropoda</taxon>
        <taxon>Heterobranchia</taxon>
        <taxon>Euthyneura</taxon>
        <taxon>Panpulmonata</taxon>
        <taxon>Sacoglossa</taxon>
        <taxon>Placobranchoidea</taxon>
        <taxon>Plakobranchidae</taxon>
        <taxon>Elysia</taxon>
    </lineage>
</organism>
<protein>
    <recommendedName>
        <fullName evidence="4">SET domain-containing protein</fullName>
    </recommendedName>
</protein>
<evidence type="ECO:0008006" key="4">
    <source>
        <dbReference type="Google" id="ProtNLM"/>
    </source>
</evidence>
<dbReference type="STRING" id="188477.A0A433TWW5"/>
<reference evidence="2 3" key="1">
    <citation type="submission" date="2019-01" db="EMBL/GenBank/DDBJ databases">
        <title>A draft genome assembly of the solar-powered sea slug Elysia chlorotica.</title>
        <authorList>
            <person name="Cai H."/>
            <person name="Li Q."/>
            <person name="Fang X."/>
            <person name="Li J."/>
            <person name="Curtis N.E."/>
            <person name="Altenburger A."/>
            <person name="Shibata T."/>
            <person name="Feng M."/>
            <person name="Maeda T."/>
            <person name="Schwartz J.A."/>
            <person name="Shigenobu S."/>
            <person name="Lundholm N."/>
            <person name="Nishiyama T."/>
            <person name="Yang H."/>
            <person name="Hasebe M."/>
            <person name="Li S."/>
            <person name="Pierce S.K."/>
            <person name="Wang J."/>
        </authorList>
    </citation>
    <scope>NUCLEOTIDE SEQUENCE [LARGE SCALE GENOMIC DNA]</scope>
    <source>
        <strain evidence="2">EC2010</strain>
        <tissue evidence="2">Whole organism of an adult</tissue>
    </source>
</reference>
<evidence type="ECO:0000313" key="3">
    <source>
        <dbReference type="Proteomes" id="UP000271974"/>
    </source>
</evidence>
<dbReference type="InterPro" id="IPR046341">
    <property type="entry name" value="SET_dom_sf"/>
</dbReference>
<name>A0A433TWW5_ELYCH</name>
<evidence type="ECO:0000313" key="2">
    <source>
        <dbReference type="EMBL" id="RUS86091.1"/>
    </source>
</evidence>
<sequence length="109" mass="12754">MSRARNIIIKNFFRLYFRLIMTRLGRCGRRRKRKCDKEDVPQSSLPEFIELKKWLKPPVHSKRGKSLNSSLKPCHFKGTGRGLQTMRRIRPGDVIVSLPMTHVITVHTV</sequence>
<feature type="non-terminal residue" evidence="2">
    <location>
        <position position="109"/>
    </location>
</feature>
<proteinExistence type="predicted"/>
<dbReference type="OrthoDB" id="341421at2759"/>